<evidence type="ECO:0000313" key="4">
    <source>
        <dbReference type="Proteomes" id="UP001190700"/>
    </source>
</evidence>
<accession>A0AAE0G432</accession>
<feature type="compositionally biased region" description="Pro residues" evidence="1">
    <location>
        <begin position="329"/>
        <end position="343"/>
    </location>
</feature>
<dbReference type="PROSITE" id="PS50948">
    <property type="entry name" value="PAN"/>
    <property type="match status" value="1"/>
</dbReference>
<gene>
    <name evidence="3" type="ORF">CYMTET_20385</name>
</gene>
<dbReference type="AlphaFoldDB" id="A0AAE0G432"/>
<proteinExistence type="predicted"/>
<sequence length="791" mass="84335">MLDDSACDYGSEAAVDGATKVYQHHNYAMIDYGSCDSNGMLSISSASVCTIAAMSLRYGNLYFGQVVPTNPNPWAPFGCNYDPFTSEASLNTQKEEVAVSNGGYLLCLRSALSVSEKCRSKCEPALGCVGVTELADGSCKVVTTHTSDEAGTGTWTAGATSCTSPDSLVSNAASPSSYVPAQQAGRCFSHEPVIDVAPQGCTSSESITSCYGALSGDGASTSWTASAGASLPQYIDIGLDNFQNVSSVSGYITTDPETRSVTELWAITAKGFERLDVYMGKSAEKHYIEWSFQNLLQMRGIRLITRVSTGEAGWHEILISGLPYSYISPPPPNPSPPPAPPPTLTHNETDNTIYADTTWTGNPDTTCVLTTDAGSIVSGVNNQEDISGLTIYTITGPSSLVWEFTALEMYYEPPLCGFVPGDYYMATKVLYNNPNKVHRFDTYGCGGAARNASLEAAAVVAVSDAGLEAAVGALSGVGLSSSSSSGADAWRSKGAIIDSASDENSIELTNPGSYIEQDVYQTVLNLTGDVSTGTQYALRFRAWSHDALPKIPKLAVHIDAHNGDPSVHIDSVRVSEPCPSTSCRYGFDGAFMTGVLHTSESSTMIDCEFLCTTLWAPDCTAFQFNMTSSVCTLYDDINANRTAFGGGDSPVCFQKSALSGSSIIPDYYHEAYRSVVGEDRSYGGFYICHECRHDFAIETEESCLEYCTSESTCQFAVYLEGVRMDGQNCIVASNCGVISPKKNALYKAFSPSSHKQQCKMTHLTTGPEMDTAIIEPTVGLDGKSLETTTIG</sequence>
<dbReference type="EMBL" id="LGRX02009905">
    <property type="protein sequence ID" value="KAK3271255.1"/>
    <property type="molecule type" value="Genomic_DNA"/>
</dbReference>
<keyword evidence="4" id="KW-1185">Reference proteome</keyword>
<organism evidence="3 4">
    <name type="scientific">Cymbomonas tetramitiformis</name>
    <dbReference type="NCBI Taxonomy" id="36881"/>
    <lineage>
        <taxon>Eukaryota</taxon>
        <taxon>Viridiplantae</taxon>
        <taxon>Chlorophyta</taxon>
        <taxon>Pyramimonadophyceae</taxon>
        <taxon>Pyramimonadales</taxon>
        <taxon>Pyramimonadaceae</taxon>
        <taxon>Cymbomonas</taxon>
    </lineage>
</organism>
<evidence type="ECO:0000256" key="1">
    <source>
        <dbReference type="SAM" id="MobiDB-lite"/>
    </source>
</evidence>
<evidence type="ECO:0000259" key="2">
    <source>
        <dbReference type="PROSITE" id="PS50948"/>
    </source>
</evidence>
<dbReference type="Proteomes" id="UP001190700">
    <property type="component" value="Unassembled WGS sequence"/>
</dbReference>
<dbReference type="InterPro" id="IPR003609">
    <property type="entry name" value="Pan_app"/>
</dbReference>
<feature type="region of interest" description="Disordered" evidence="1">
    <location>
        <begin position="329"/>
        <end position="349"/>
    </location>
</feature>
<protein>
    <recommendedName>
        <fullName evidence="2">Apple domain-containing protein</fullName>
    </recommendedName>
</protein>
<comment type="caution">
    <text evidence="3">The sequence shown here is derived from an EMBL/GenBank/DDBJ whole genome shotgun (WGS) entry which is preliminary data.</text>
</comment>
<evidence type="ECO:0000313" key="3">
    <source>
        <dbReference type="EMBL" id="KAK3271255.1"/>
    </source>
</evidence>
<feature type="domain" description="Apple" evidence="2">
    <location>
        <begin position="578"/>
        <end position="657"/>
    </location>
</feature>
<reference evidence="3 4" key="1">
    <citation type="journal article" date="2015" name="Genome Biol. Evol.">
        <title>Comparative Genomics of a Bacterivorous Green Alga Reveals Evolutionary Causalities and Consequences of Phago-Mixotrophic Mode of Nutrition.</title>
        <authorList>
            <person name="Burns J.A."/>
            <person name="Paasch A."/>
            <person name="Narechania A."/>
            <person name="Kim E."/>
        </authorList>
    </citation>
    <scope>NUCLEOTIDE SEQUENCE [LARGE SCALE GENOMIC DNA]</scope>
    <source>
        <strain evidence="3 4">PLY_AMNH</strain>
    </source>
</reference>
<name>A0AAE0G432_9CHLO</name>